<organism evidence="6">
    <name type="scientific">Escherichia coli</name>
    <dbReference type="NCBI Taxonomy" id="562"/>
    <lineage>
        <taxon>Bacteria</taxon>
        <taxon>Pseudomonadati</taxon>
        <taxon>Pseudomonadota</taxon>
        <taxon>Gammaproteobacteria</taxon>
        <taxon>Enterobacterales</taxon>
        <taxon>Enterobacteriaceae</taxon>
        <taxon>Escherichia</taxon>
    </lineage>
</organism>
<keyword evidence="2" id="KW-1003">Cell membrane</keyword>
<dbReference type="InterPro" id="IPR037185">
    <property type="entry name" value="EmrE-like"/>
</dbReference>
<comment type="subcellular location">
    <subcellularLocation>
        <location evidence="1">Cell membrane</location>
        <topology evidence="1">Multi-pass membrane protein</topology>
    </subcellularLocation>
</comment>
<evidence type="ECO:0000256" key="5">
    <source>
        <dbReference type="ARBA" id="ARBA00023136"/>
    </source>
</evidence>
<keyword evidence="6" id="KW-0614">Plasmid</keyword>
<evidence type="ECO:0000313" key="6">
    <source>
        <dbReference type="EMBL" id="QWP89373.1"/>
    </source>
</evidence>
<name>A0A8F1IFN8_ECOLX</name>
<evidence type="ECO:0000256" key="1">
    <source>
        <dbReference type="ARBA" id="ARBA00004651"/>
    </source>
</evidence>
<accession>A0A8F1IFN8</accession>
<proteinExistence type="predicted"/>
<dbReference type="EMBL" id="MW978788">
    <property type="protein sequence ID" value="QWP89373.1"/>
    <property type="molecule type" value="Genomic_DNA"/>
</dbReference>
<keyword evidence="4" id="KW-1133">Transmembrane helix</keyword>
<dbReference type="SUPFAM" id="SSF103481">
    <property type="entry name" value="Multidrug resistance efflux transporter EmrE"/>
    <property type="match status" value="1"/>
</dbReference>
<evidence type="ECO:0000256" key="2">
    <source>
        <dbReference type="ARBA" id="ARBA00022475"/>
    </source>
</evidence>
<protein>
    <submittedName>
        <fullName evidence="6">Uncharacterized protein</fullName>
    </submittedName>
</protein>
<evidence type="ECO:0000256" key="4">
    <source>
        <dbReference type="ARBA" id="ARBA00022989"/>
    </source>
</evidence>
<sequence>MGQHLHCHHPIPAELLTDDGRDAAGVAGGFIARDDRPTDSNGNLVDAHLHPRRTSFRLWSLLFISVYRLPGGVAATVGAVQPLMVVFISPLWLGSPMTIDGGPGAICGTVGVALVLTPNAALDPVGVATGGGGFRVRNRAGPASGNLLCLCHLTAWATGGRRTSARSSSFSV</sequence>
<keyword evidence="5" id="KW-0472">Membrane</keyword>
<keyword evidence="3" id="KW-0812">Transmembrane</keyword>
<geneLocation type="plasmid" evidence="6">
    <name>pCTX-M-1.A</name>
</geneLocation>
<evidence type="ECO:0000256" key="3">
    <source>
        <dbReference type="ARBA" id="ARBA00022692"/>
    </source>
</evidence>
<gene>
    <name evidence="6" type="ORF">IHCLGBEB_00176</name>
</gene>
<reference evidence="6" key="1">
    <citation type="journal article" date="2021" name="Antibiotics">
        <title>Does an Antibiotic Stewardship Applied in a Pig Farm Lead to Low ESBL Prevalence?</title>
        <authorList>
            <person name="Fournier C."/>
            <person name="Nordmann P."/>
            <person name="Pittet O."/>
            <person name="Poirel L."/>
        </authorList>
    </citation>
    <scope>NUCLEOTIDE SEQUENCE</scope>
    <source>
        <plasmid evidence="6">pCTX-M-1.A</plasmid>
    </source>
</reference>
<dbReference type="AlphaFoldDB" id="A0A8F1IFN8"/>